<accession>A0A0F9N747</accession>
<comment type="caution">
    <text evidence="1">The sequence shown here is derived from an EMBL/GenBank/DDBJ whole genome shotgun (WGS) entry which is preliminary data.</text>
</comment>
<proteinExistence type="predicted"/>
<sequence length="67" mass="7164">MTQPTDIAHAEAPELRRWLAELPCAGLLLDQISHTTAVCACRDASGKPTGLALPWASEEHNCCIAHA</sequence>
<dbReference type="AlphaFoldDB" id="A0A0F9N747"/>
<protein>
    <submittedName>
        <fullName evidence="1">Uncharacterized protein</fullName>
    </submittedName>
</protein>
<dbReference type="EMBL" id="LAZR01003888">
    <property type="protein sequence ID" value="KKN13749.1"/>
    <property type="molecule type" value="Genomic_DNA"/>
</dbReference>
<evidence type="ECO:0000313" key="1">
    <source>
        <dbReference type="EMBL" id="KKN13749.1"/>
    </source>
</evidence>
<organism evidence="1">
    <name type="scientific">marine sediment metagenome</name>
    <dbReference type="NCBI Taxonomy" id="412755"/>
    <lineage>
        <taxon>unclassified sequences</taxon>
        <taxon>metagenomes</taxon>
        <taxon>ecological metagenomes</taxon>
    </lineage>
</organism>
<name>A0A0F9N747_9ZZZZ</name>
<gene>
    <name evidence="1" type="ORF">LCGC14_1002990</name>
</gene>
<feature type="non-terminal residue" evidence="1">
    <location>
        <position position="67"/>
    </location>
</feature>
<reference evidence="1" key="1">
    <citation type="journal article" date="2015" name="Nature">
        <title>Complex archaea that bridge the gap between prokaryotes and eukaryotes.</title>
        <authorList>
            <person name="Spang A."/>
            <person name="Saw J.H."/>
            <person name="Jorgensen S.L."/>
            <person name="Zaremba-Niedzwiedzka K."/>
            <person name="Martijn J."/>
            <person name="Lind A.E."/>
            <person name="van Eijk R."/>
            <person name="Schleper C."/>
            <person name="Guy L."/>
            <person name="Ettema T.J."/>
        </authorList>
    </citation>
    <scope>NUCLEOTIDE SEQUENCE</scope>
</reference>